<evidence type="ECO:0000313" key="3">
    <source>
        <dbReference type="Proteomes" id="UP000231516"/>
    </source>
</evidence>
<gene>
    <name evidence="2" type="ORF">BFP76_09460</name>
</gene>
<dbReference type="CDD" id="cd07247">
    <property type="entry name" value="SgaA_N_like"/>
    <property type="match status" value="1"/>
</dbReference>
<sequence>MADNHGQIWWTELNTWDPDKAKDYYGAVMGWTFEETPTAGTDNARPYYIAKKGDQPVAGIFNLVSPDFNGVPDHWFTYFSVTDLDATLTNTVEKGGKVHRQPFEIPNVGRMAVVADSNGGVAAYIQTAD</sequence>
<reference evidence="2 3" key="1">
    <citation type="submission" date="2016-08" db="EMBL/GenBank/DDBJ databases">
        <title>Draft genome of Amylibacter sp. strain 4G11.</title>
        <authorList>
            <person name="Wong S.-K."/>
            <person name="Hamasaki K."/>
            <person name="Yoshizawa S."/>
        </authorList>
    </citation>
    <scope>NUCLEOTIDE SEQUENCE [LARGE SCALE GENOMIC DNA]</scope>
    <source>
        <strain evidence="2 3">4G11</strain>
    </source>
</reference>
<dbReference type="Pfam" id="PF00903">
    <property type="entry name" value="Glyoxalase"/>
    <property type="match status" value="1"/>
</dbReference>
<dbReference type="PANTHER" id="PTHR33993">
    <property type="entry name" value="GLYOXALASE-RELATED"/>
    <property type="match status" value="1"/>
</dbReference>
<name>A0A2G5K2H3_9RHOB</name>
<dbReference type="Proteomes" id="UP000231516">
    <property type="component" value="Unassembled WGS sequence"/>
</dbReference>
<dbReference type="RefSeq" id="WP_099594515.1">
    <property type="nucleotide sequence ID" value="NZ_MDGM01000014.1"/>
</dbReference>
<dbReference type="InterPro" id="IPR004360">
    <property type="entry name" value="Glyas_Fos-R_dOase_dom"/>
</dbReference>
<dbReference type="InterPro" id="IPR037523">
    <property type="entry name" value="VOC_core"/>
</dbReference>
<evidence type="ECO:0000259" key="1">
    <source>
        <dbReference type="PROSITE" id="PS51819"/>
    </source>
</evidence>
<dbReference type="InterPro" id="IPR029068">
    <property type="entry name" value="Glyas_Bleomycin-R_OHBP_Dase"/>
</dbReference>
<organism evidence="2 3">
    <name type="scientific">Paramylibacter kogurei</name>
    <dbReference type="NCBI Taxonomy" id="1889778"/>
    <lineage>
        <taxon>Bacteria</taxon>
        <taxon>Pseudomonadati</taxon>
        <taxon>Pseudomonadota</taxon>
        <taxon>Alphaproteobacteria</taxon>
        <taxon>Rhodobacterales</taxon>
        <taxon>Paracoccaceae</taxon>
        <taxon>Paramylibacter</taxon>
    </lineage>
</organism>
<dbReference type="OrthoDB" id="9793039at2"/>
<feature type="domain" description="VOC" evidence="1">
    <location>
        <begin position="7"/>
        <end position="129"/>
    </location>
</feature>
<dbReference type="AlphaFoldDB" id="A0A2G5K2H3"/>
<keyword evidence="3" id="KW-1185">Reference proteome</keyword>
<comment type="caution">
    <text evidence="2">The sequence shown here is derived from an EMBL/GenBank/DDBJ whole genome shotgun (WGS) entry which is preliminary data.</text>
</comment>
<protein>
    <recommendedName>
        <fullName evidence="1">VOC domain-containing protein</fullName>
    </recommendedName>
</protein>
<dbReference type="PROSITE" id="PS51819">
    <property type="entry name" value="VOC"/>
    <property type="match status" value="1"/>
</dbReference>
<dbReference type="InterPro" id="IPR052164">
    <property type="entry name" value="Anthracycline_SecMetBiosynth"/>
</dbReference>
<dbReference type="EMBL" id="MDGM01000014">
    <property type="protein sequence ID" value="PIB23232.1"/>
    <property type="molecule type" value="Genomic_DNA"/>
</dbReference>
<proteinExistence type="predicted"/>
<evidence type="ECO:0000313" key="2">
    <source>
        <dbReference type="EMBL" id="PIB23232.1"/>
    </source>
</evidence>
<dbReference type="SUPFAM" id="SSF54593">
    <property type="entry name" value="Glyoxalase/Bleomycin resistance protein/Dihydroxybiphenyl dioxygenase"/>
    <property type="match status" value="1"/>
</dbReference>
<dbReference type="Gene3D" id="3.10.180.10">
    <property type="entry name" value="2,3-Dihydroxybiphenyl 1,2-Dioxygenase, domain 1"/>
    <property type="match status" value="1"/>
</dbReference>
<accession>A0A2G5K2H3</accession>
<dbReference type="PANTHER" id="PTHR33993:SF14">
    <property type="entry name" value="GB|AAF24581.1"/>
    <property type="match status" value="1"/>
</dbReference>